<evidence type="ECO:0000313" key="2">
    <source>
        <dbReference type="EMBL" id="SIS48850.1"/>
    </source>
</evidence>
<gene>
    <name evidence="2" type="ORF">SAMN05421687_10652</name>
</gene>
<dbReference type="Proteomes" id="UP000187608">
    <property type="component" value="Unassembled WGS sequence"/>
</dbReference>
<evidence type="ECO:0000313" key="3">
    <source>
        <dbReference type="Proteomes" id="UP000187608"/>
    </source>
</evidence>
<dbReference type="RefSeq" id="WP_076559090.1">
    <property type="nucleotide sequence ID" value="NZ_FTOC01000006.1"/>
</dbReference>
<accession>A0A1N7JHQ9</accession>
<name>A0A1N7JHQ9_9BACI</name>
<sequence>MSKTFHHIFNIIVGLLIITEGTVFIFTNNKDGNLHLQSIIMTVLLLLMWGISYYKQIRGEKKTEWLIVTIIILIPVILPFLFFI</sequence>
<keyword evidence="1" id="KW-0472">Membrane</keyword>
<dbReference type="EMBL" id="FTOC01000006">
    <property type="protein sequence ID" value="SIS48850.1"/>
    <property type="molecule type" value="Genomic_DNA"/>
</dbReference>
<dbReference type="AlphaFoldDB" id="A0A1N7JHQ9"/>
<reference evidence="3" key="1">
    <citation type="submission" date="2017-01" db="EMBL/GenBank/DDBJ databases">
        <authorList>
            <person name="Varghese N."/>
            <person name="Submissions S."/>
        </authorList>
    </citation>
    <scope>NUCLEOTIDE SEQUENCE [LARGE SCALE GENOMIC DNA]</scope>
    <source>
        <strain evidence="3">DSM 23127</strain>
    </source>
</reference>
<proteinExistence type="predicted"/>
<evidence type="ECO:0000256" key="1">
    <source>
        <dbReference type="SAM" id="Phobius"/>
    </source>
</evidence>
<feature type="transmembrane region" description="Helical" evidence="1">
    <location>
        <begin position="34"/>
        <end position="53"/>
    </location>
</feature>
<keyword evidence="1" id="KW-0812">Transmembrane</keyword>
<protein>
    <submittedName>
        <fullName evidence="2">Uncharacterized protein</fullName>
    </submittedName>
</protein>
<feature type="transmembrane region" description="Helical" evidence="1">
    <location>
        <begin position="7"/>
        <end position="28"/>
    </location>
</feature>
<organism evidence="2 3">
    <name type="scientific">Salimicrobium flavidum</name>
    <dbReference type="NCBI Taxonomy" id="570947"/>
    <lineage>
        <taxon>Bacteria</taxon>
        <taxon>Bacillati</taxon>
        <taxon>Bacillota</taxon>
        <taxon>Bacilli</taxon>
        <taxon>Bacillales</taxon>
        <taxon>Bacillaceae</taxon>
        <taxon>Salimicrobium</taxon>
    </lineage>
</organism>
<dbReference type="OrthoDB" id="2972847at2"/>
<keyword evidence="3" id="KW-1185">Reference proteome</keyword>
<feature type="transmembrane region" description="Helical" evidence="1">
    <location>
        <begin position="65"/>
        <end position="83"/>
    </location>
</feature>
<keyword evidence="1" id="KW-1133">Transmembrane helix</keyword>